<dbReference type="VEuPathDB" id="TriTrypDB:TcBrA4_0135260"/>
<dbReference type="VEuPathDB" id="TriTrypDB:TcG_04306"/>
<evidence type="ECO:0000256" key="1">
    <source>
        <dbReference type="SAM" id="MobiDB-lite"/>
    </source>
</evidence>
<dbReference type="VEuPathDB" id="TriTrypDB:TCDM_11382"/>
<name>Q5UES1_TRYCR</name>
<reference evidence="2" key="1">
    <citation type="submission" date="2004-09" db="EMBL/GenBank/DDBJ databases">
        <title>VIPER, an LTR-like retroelement of Trypanosoma cruzi.</title>
        <authorList>
            <person name="Levin M."/>
        </authorList>
    </citation>
    <scope>NUCLEOTIDE SEQUENCE</scope>
    <source>
        <strain evidence="2">CL Brener</strain>
    </source>
</reference>
<dbReference type="VEuPathDB" id="TriTrypDB:TcYC6_0048170"/>
<organism evidence="2">
    <name type="scientific">Trypanosoma cruzi</name>
    <dbReference type="NCBI Taxonomy" id="5693"/>
    <lineage>
        <taxon>Eukaryota</taxon>
        <taxon>Discoba</taxon>
        <taxon>Euglenozoa</taxon>
        <taxon>Kinetoplastea</taxon>
        <taxon>Metakinetoplastina</taxon>
        <taxon>Trypanosomatida</taxon>
        <taxon>Trypanosomatidae</taxon>
        <taxon>Trypanosoma</taxon>
        <taxon>Schizotrypanum</taxon>
    </lineage>
</organism>
<proteinExistence type="predicted"/>
<dbReference type="VEuPathDB" id="TriTrypDB:ECC02_006689"/>
<dbReference type="VEuPathDB" id="TriTrypDB:TcCL_NonESM02465"/>
<dbReference type="VEuPathDB" id="TriTrypDB:Tc_MARK_5868"/>
<sequence length="188" mass="21528">MPLPPHNFSLDAHSDSPTEEERKFLPFDVTTWPPRVWNKGVSGVVFDLRCAYQCWHQAEDQVLLAFDNLVEWIGVLEDCRDPTDRIMNLGRSLLNTFRMQLTIASDPGIPLSTLRARLYTAVNKADTFARAALPLVERQVTQRSVRRQFCHVYRHDASTCNVRDATRGNHSRRRRPSKNGRGAAARRS</sequence>
<accession>Q5UES1</accession>
<gene>
    <name evidence="2" type="primary">GAG</name>
</gene>
<dbReference type="VEuPathDB" id="TriTrypDB:TCSYLVIO_000781"/>
<protein>
    <submittedName>
        <fullName evidence="2">Putative GAG protein</fullName>
    </submittedName>
</protein>
<dbReference type="AlphaFoldDB" id="Q5UES1"/>
<feature type="compositionally biased region" description="Basic residues" evidence="1">
    <location>
        <begin position="169"/>
        <end position="188"/>
    </location>
</feature>
<feature type="region of interest" description="Disordered" evidence="1">
    <location>
        <begin position="164"/>
        <end position="188"/>
    </location>
</feature>
<evidence type="ECO:0000313" key="2">
    <source>
        <dbReference type="EMBL" id="AAV31600.1"/>
    </source>
</evidence>
<dbReference type="EMBL" id="AY747608">
    <property type="protein sequence ID" value="AAV31600.1"/>
    <property type="molecule type" value="Genomic_DNA"/>
</dbReference>
<dbReference type="VEuPathDB" id="TriTrypDB:C3747_24g48"/>